<dbReference type="Pfam" id="PF00413">
    <property type="entry name" value="Peptidase_M10"/>
    <property type="match status" value="1"/>
</dbReference>
<dbReference type="InterPro" id="IPR036375">
    <property type="entry name" value="Hemopexin-like_dom_sf"/>
</dbReference>
<evidence type="ECO:0000256" key="7">
    <source>
        <dbReference type="ARBA" id="ARBA00022729"/>
    </source>
</evidence>
<evidence type="ECO:0000256" key="18">
    <source>
        <dbReference type="PROSITE-ProRule" id="PRU01011"/>
    </source>
</evidence>
<dbReference type="Pfam" id="PF01471">
    <property type="entry name" value="PG_binding_1"/>
    <property type="match status" value="1"/>
</dbReference>
<organism evidence="21 22">
    <name type="scientific">Megalops atlanticus</name>
    <name type="common">Tarpon</name>
    <name type="synonym">Clupea gigantea</name>
    <dbReference type="NCBI Taxonomy" id="7932"/>
    <lineage>
        <taxon>Eukaryota</taxon>
        <taxon>Metazoa</taxon>
        <taxon>Chordata</taxon>
        <taxon>Craniata</taxon>
        <taxon>Vertebrata</taxon>
        <taxon>Euteleostomi</taxon>
        <taxon>Actinopterygii</taxon>
        <taxon>Neopterygii</taxon>
        <taxon>Teleostei</taxon>
        <taxon>Elopiformes</taxon>
        <taxon>Megalopidae</taxon>
        <taxon>Megalops</taxon>
    </lineage>
</organism>
<evidence type="ECO:0000256" key="10">
    <source>
        <dbReference type="ARBA" id="ARBA00022833"/>
    </source>
</evidence>
<reference evidence="21" key="1">
    <citation type="submission" date="2021-01" db="EMBL/GenBank/DDBJ databases">
        <authorList>
            <person name="Zahm M."/>
            <person name="Roques C."/>
            <person name="Cabau C."/>
            <person name="Klopp C."/>
            <person name="Donnadieu C."/>
            <person name="Jouanno E."/>
            <person name="Lampietro C."/>
            <person name="Louis A."/>
            <person name="Herpin A."/>
            <person name="Echchiki A."/>
            <person name="Berthelot C."/>
            <person name="Parey E."/>
            <person name="Roest-Crollius H."/>
            <person name="Braasch I."/>
            <person name="Postlethwait J."/>
            <person name="Bobe J."/>
            <person name="Montfort J."/>
            <person name="Bouchez O."/>
            <person name="Begum T."/>
            <person name="Mejri S."/>
            <person name="Adams A."/>
            <person name="Chen W.-J."/>
            <person name="Guiguen Y."/>
        </authorList>
    </citation>
    <scope>NUCLEOTIDE SEQUENCE</scope>
    <source>
        <strain evidence="21">YG-15Mar2019-1</strain>
        <tissue evidence="21">Brain</tissue>
    </source>
</reference>
<dbReference type="InterPro" id="IPR000585">
    <property type="entry name" value="Hemopexin-like_dom"/>
</dbReference>
<dbReference type="PROSITE" id="PS51642">
    <property type="entry name" value="HEMOPEXIN_2"/>
    <property type="match status" value="2"/>
</dbReference>
<feature type="binding site" evidence="17">
    <location>
        <position position="225"/>
    </location>
    <ligand>
        <name>Ca(2+)</name>
        <dbReference type="ChEBI" id="CHEBI:29108"/>
        <label>3</label>
    </ligand>
</feature>
<feature type="active site" evidence="15">
    <location>
        <position position="243"/>
    </location>
</feature>
<comment type="caution">
    <text evidence="21">The sequence shown here is derived from an EMBL/GenBank/DDBJ whole genome shotgun (WGS) entry which is preliminary data.</text>
</comment>
<dbReference type="InterPro" id="IPR021190">
    <property type="entry name" value="Pept_M10A"/>
</dbReference>
<dbReference type="FunFam" id="3.40.390.10:FF:000007">
    <property type="entry name" value="Collagenase 3"/>
    <property type="match status" value="1"/>
</dbReference>
<dbReference type="PANTHER" id="PTHR10201:SF306">
    <property type="entry name" value="MATRILYSIN-LIKE"/>
    <property type="match status" value="1"/>
</dbReference>
<keyword evidence="6 16" id="KW-0479">Metal-binding</keyword>
<evidence type="ECO:0000256" key="17">
    <source>
        <dbReference type="PIRSR" id="PIRSR621190-2"/>
    </source>
</evidence>
<evidence type="ECO:0000256" key="15">
    <source>
        <dbReference type="PIRSR" id="PIRSR001191-1"/>
    </source>
</evidence>
<evidence type="ECO:0000256" key="19">
    <source>
        <dbReference type="SAM" id="SignalP"/>
    </source>
</evidence>
<evidence type="ECO:0000256" key="14">
    <source>
        <dbReference type="ARBA" id="ARBA00023157"/>
    </source>
</evidence>
<feature type="binding site" evidence="16">
    <location>
        <position position="252"/>
    </location>
    <ligand>
        <name>Zn(2+)</name>
        <dbReference type="ChEBI" id="CHEBI:29105"/>
        <label>2</label>
        <note>catalytic</note>
    </ligand>
</feature>
<dbReference type="Pfam" id="PF00045">
    <property type="entry name" value="Hemopexin"/>
    <property type="match status" value="2"/>
</dbReference>
<dbReference type="InterPro" id="IPR018487">
    <property type="entry name" value="Hemopexin-like_repeat"/>
</dbReference>
<dbReference type="Gene3D" id="3.40.390.10">
    <property type="entry name" value="Collagenase (Catalytic Domain)"/>
    <property type="match status" value="1"/>
</dbReference>
<keyword evidence="7 19" id="KW-0732">Signal</keyword>
<evidence type="ECO:0000256" key="16">
    <source>
        <dbReference type="PIRSR" id="PIRSR001191-2"/>
    </source>
</evidence>
<dbReference type="CDD" id="cd00094">
    <property type="entry name" value="HX"/>
    <property type="match status" value="1"/>
</dbReference>
<dbReference type="GO" id="GO:0004222">
    <property type="term" value="F:metalloendopeptidase activity"/>
    <property type="evidence" value="ECO:0007669"/>
    <property type="project" value="InterPro"/>
</dbReference>
<evidence type="ECO:0000256" key="8">
    <source>
        <dbReference type="ARBA" id="ARBA00022737"/>
    </source>
</evidence>
<feature type="binding site" evidence="17">
    <location>
        <position position="225"/>
    </location>
    <ligand>
        <name>Ca(2+)</name>
        <dbReference type="ChEBI" id="CHEBI:29108"/>
        <label>1</label>
    </ligand>
</feature>
<comment type="cofactor">
    <cofactor evidence="17">
        <name>Zn(2+)</name>
        <dbReference type="ChEBI" id="CHEBI:29105"/>
    </cofactor>
    <text evidence="17">Binds 2 Zn(2+) ions per subunit.</text>
</comment>
<keyword evidence="9" id="KW-0378">Hydrolase</keyword>
<sequence length="504" mass="56678">MGSPMFSWTCAFALALMGLCQMAHASEFKEEKAPDFNEEVTESDFRMASDYLQHYYGLQGEPLRRRKRSDSSLISKVKDMQSFFGLNVTGSLDTETLEIMKEPRPAEFQTHKTTATTRVPSGIRTSFHTGKGQADNGVSYSIRKYTADLPTHTVDSEIESALKVWSQASPLRFVRSASRQADIMIEFASRAHGDSYPFDGPRGTLAHAFGPGAGIGGDTHFDDSERWTAGSEGFRLHLVAAHEFGHALGLKHSRNPASLMYPTYKNRNPQNLLSNEDVTKINALYGKKAGSPSSRPQWGSLFNPWLLGPRFPFLMQDKCSPSLSFNAVTSLGDTELFFKDRYMWIKYSQQCDVKEGPINNFMPKITSSIDAAYSIPRKSSAYLFKGSSFWTVRESQVKGRPKSIYRYGLPRWVEHIDAAAHINTTGRTLLFSQDLYWSYDENRRAMEDSSARSIGDDFPGISPPVNAAVYRDGFIHFFLGSEVYKYDYPQKRVADIDKANSWLG</sequence>
<name>A0A9D3PXM2_MEGAT</name>
<comment type="subcellular location">
    <subcellularLocation>
        <location evidence="1">Secreted</location>
        <location evidence="1">Extracellular space</location>
        <location evidence="1">Extracellular matrix</location>
    </subcellularLocation>
</comment>
<dbReference type="Gene3D" id="2.110.10.10">
    <property type="entry name" value="Hemopexin-like domain"/>
    <property type="match status" value="1"/>
</dbReference>
<feature type="binding site" evidence="17">
    <location>
        <position position="148"/>
    </location>
    <ligand>
        <name>Ca(2+)</name>
        <dbReference type="ChEBI" id="CHEBI:29108"/>
        <label>1</label>
    </ligand>
</feature>
<dbReference type="CDD" id="cd04278">
    <property type="entry name" value="ZnMc_MMP"/>
    <property type="match status" value="1"/>
</dbReference>
<feature type="binding site" evidence="17">
    <location>
        <position position="372"/>
    </location>
    <ligand>
        <name>Ca(2+)</name>
        <dbReference type="ChEBI" id="CHEBI:29108"/>
        <label>5</label>
    </ligand>
</feature>
<feature type="binding site" evidence="16">
    <location>
        <position position="246"/>
    </location>
    <ligand>
        <name>Zn(2+)</name>
        <dbReference type="ChEBI" id="CHEBI:29105"/>
        <label>2</label>
        <note>catalytic</note>
    </ligand>
</feature>
<feature type="repeat" description="Hemopexin" evidence="18">
    <location>
        <begin position="413"/>
        <end position="461"/>
    </location>
</feature>
<feature type="binding site" evidence="17">
    <location>
        <position position="182"/>
    </location>
    <ligand>
        <name>Ca(2+)</name>
        <dbReference type="ChEBI" id="CHEBI:29108"/>
        <label>2</label>
    </ligand>
</feature>
<feature type="binding site" evidence="17">
    <location>
        <position position="192"/>
    </location>
    <ligand>
        <name>Zn(2+)</name>
        <dbReference type="ChEBI" id="CHEBI:29105"/>
        <label>1</label>
    </ligand>
</feature>
<feature type="binding site" evidence="17">
    <location>
        <position position="199"/>
    </location>
    <ligand>
        <name>Ca(2+)</name>
        <dbReference type="ChEBI" id="CHEBI:29108"/>
        <label>3</label>
    </ligand>
</feature>
<evidence type="ECO:0000313" key="21">
    <source>
        <dbReference type="EMBL" id="KAG7470570.1"/>
    </source>
</evidence>
<feature type="binding site" evidence="16">
    <location>
        <position position="242"/>
    </location>
    <ligand>
        <name>Zn(2+)</name>
        <dbReference type="ChEBI" id="CHEBI:29105"/>
        <label>2</label>
        <note>catalytic</note>
    </ligand>
</feature>
<evidence type="ECO:0000256" key="1">
    <source>
        <dbReference type="ARBA" id="ARBA00004498"/>
    </source>
</evidence>
<accession>A0A9D3PXM2</accession>
<feature type="binding site" evidence="17">
    <location>
        <position position="223"/>
    </location>
    <ligand>
        <name>Ca(2+)</name>
        <dbReference type="ChEBI" id="CHEBI:29108"/>
        <label>1</label>
    </ligand>
</feature>
<feature type="binding site" evidence="17">
    <location>
        <position position="370"/>
    </location>
    <ligand>
        <name>Ca(2+)</name>
        <dbReference type="ChEBI" id="CHEBI:29108"/>
        <label>4</label>
    </ligand>
</feature>
<keyword evidence="22" id="KW-1185">Reference proteome</keyword>
<feature type="binding site" evidence="17">
    <location>
        <position position="260"/>
    </location>
    <ligand>
        <name>Zn(2+)</name>
        <dbReference type="ChEBI" id="CHEBI:29105"/>
        <label>2</label>
        <note>catalytic</note>
    </ligand>
</feature>
<feature type="binding site" evidence="17">
    <location>
        <position position="216"/>
    </location>
    <ligand>
        <name>Ca(2+)</name>
        <dbReference type="ChEBI" id="CHEBI:29108"/>
        <label>2</label>
    </ligand>
</feature>
<dbReference type="InterPro" id="IPR002477">
    <property type="entry name" value="Peptidoglycan-bd-like"/>
</dbReference>
<dbReference type="SMART" id="SM00120">
    <property type="entry name" value="HX"/>
    <property type="match status" value="4"/>
</dbReference>
<keyword evidence="3" id="KW-0964">Secreted</keyword>
<feature type="signal peptide" evidence="19">
    <location>
        <begin position="1"/>
        <end position="25"/>
    </location>
</feature>
<feature type="binding site" evidence="17">
    <location>
        <position position="207"/>
    </location>
    <ligand>
        <name>Zn(2+)</name>
        <dbReference type="ChEBI" id="CHEBI:29105"/>
        <label>1</label>
    </ligand>
</feature>
<dbReference type="GO" id="GO:0006508">
    <property type="term" value="P:proteolysis"/>
    <property type="evidence" value="ECO:0007669"/>
    <property type="project" value="UniProtKB-KW"/>
</dbReference>
<keyword evidence="11 17" id="KW-0106">Calcium</keyword>
<evidence type="ECO:0000256" key="13">
    <source>
        <dbReference type="ARBA" id="ARBA00023145"/>
    </source>
</evidence>
<dbReference type="GO" id="GO:0030574">
    <property type="term" value="P:collagen catabolic process"/>
    <property type="evidence" value="ECO:0007669"/>
    <property type="project" value="TreeGrafter"/>
</dbReference>
<dbReference type="PANTHER" id="PTHR10201">
    <property type="entry name" value="MATRIX METALLOPROTEINASE"/>
    <property type="match status" value="1"/>
</dbReference>
<keyword evidence="14" id="KW-1015">Disulfide bond</keyword>
<dbReference type="GO" id="GO:0008270">
    <property type="term" value="F:zinc ion binding"/>
    <property type="evidence" value="ECO:0007669"/>
    <property type="project" value="InterPro"/>
</dbReference>
<dbReference type="InterPro" id="IPR024079">
    <property type="entry name" value="MetalloPept_cat_dom_sf"/>
</dbReference>
<keyword evidence="10 16" id="KW-0862">Zinc</keyword>
<dbReference type="InterPro" id="IPR001818">
    <property type="entry name" value="Pept_M10_metallopeptidase"/>
</dbReference>
<dbReference type="InterPro" id="IPR033739">
    <property type="entry name" value="M10A_MMP"/>
</dbReference>
<comment type="cofactor">
    <cofactor evidence="17">
        <name>Ca(2+)</name>
        <dbReference type="ChEBI" id="CHEBI:29108"/>
    </cofactor>
    <text evidence="17">Can bind about 5 Ca(2+) ions per subunit.</text>
</comment>
<keyword evidence="13" id="KW-0865">Zymogen</keyword>
<evidence type="ECO:0000256" key="6">
    <source>
        <dbReference type="ARBA" id="ARBA00022723"/>
    </source>
</evidence>
<dbReference type="PIRSF" id="PIRSF001191">
    <property type="entry name" value="Peptidase_M10A_matrix"/>
    <property type="match status" value="1"/>
</dbReference>
<evidence type="ECO:0000256" key="4">
    <source>
        <dbReference type="ARBA" id="ARBA00022530"/>
    </source>
</evidence>
<protein>
    <recommendedName>
        <fullName evidence="20">Peptidase metallopeptidase domain-containing protein</fullName>
    </recommendedName>
</protein>
<evidence type="ECO:0000256" key="9">
    <source>
        <dbReference type="ARBA" id="ARBA00022801"/>
    </source>
</evidence>
<feature type="binding site" evidence="17">
    <location>
        <position position="194"/>
    </location>
    <ligand>
        <name>Zn(2+)</name>
        <dbReference type="ChEBI" id="CHEBI:29105"/>
        <label>1</label>
    </ligand>
</feature>
<dbReference type="GO" id="GO:0031012">
    <property type="term" value="C:extracellular matrix"/>
    <property type="evidence" value="ECO:0007669"/>
    <property type="project" value="InterPro"/>
</dbReference>
<dbReference type="FunFam" id="2.110.10.10:FF:000002">
    <property type="entry name" value="Matrix metallopeptidase 3"/>
    <property type="match status" value="1"/>
</dbReference>
<evidence type="ECO:0000256" key="11">
    <source>
        <dbReference type="ARBA" id="ARBA00022837"/>
    </source>
</evidence>
<evidence type="ECO:0000256" key="12">
    <source>
        <dbReference type="ARBA" id="ARBA00023049"/>
    </source>
</evidence>
<keyword evidence="5" id="KW-0645">Protease</keyword>
<evidence type="ECO:0000313" key="22">
    <source>
        <dbReference type="Proteomes" id="UP001046870"/>
    </source>
</evidence>
<dbReference type="GO" id="GO:0030198">
    <property type="term" value="P:extracellular matrix organization"/>
    <property type="evidence" value="ECO:0007669"/>
    <property type="project" value="TreeGrafter"/>
</dbReference>
<evidence type="ECO:0000256" key="5">
    <source>
        <dbReference type="ARBA" id="ARBA00022670"/>
    </source>
</evidence>
<dbReference type="SUPFAM" id="SSF55486">
    <property type="entry name" value="Metalloproteases ('zincins'), catalytic domain"/>
    <property type="match status" value="1"/>
</dbReference>
<keyword evidence="8" id="KW-0677">Repeat</keyword>
<feature type="repeat" description="Hemopexin" evidence="18">
    <location>
        <begin position="366"/>
        <end position="411"/>
    </location>
</feature>
<feature type="binding site" evidence="17">
    <location>
        <position position="222"/>
    </location>
    <ligand>
        <name>Ca(2+)</name>
        <dbReference type="ChEBI" id="CHEBI:29108"/>
        <label>3</label>
    </ligand>
</feature>
<comment type="similarity">
    <text evidence="2">Belongs to the peptidase M10A family.</text>
</comment>
<keyword evidence="12" id="KW-0482">Metalloprotease</keyword>
<feature type="binding site" evidence="17">
    <location>
        <position position="200"/>
    </location>
    <ligand>
        <name>Ca(2+)</name>
        <dbReference type="ChEBI" id="CHEBI:29108"/>
        <label>3</label>
    </ligand>
</feature>
<feature type="binding site" evidence="17">
    <location>
        <position position="220"/>
    </location>
    <ligand>
        <name>Zn(2+)</name>
        <dbReference type="ChEBI" id="CHEBI:29105"/>
        <label>1</label>
    </ligand>
</feature>
<proteinExistence type="inferred from homology"/>
<dbReference type="OrthoDB" id="406838at2759"/>
<dbReference type="SUPFAM" id="SSF50923">
    <property type="entry name" value="Hemopexin-like domain"/>
    <property type="match status" value="1"/>
</dbReference>
<dbReference type="Proteomes" id="UP001046870">
    <property type="component" value="Chromosome 9"/>
</dbReference>
<feature type="binding site" evidence="17">
    <location>
        <position position="419"/>
    </location>
    <ligand>
        <name>Ca(2+)</name>
        <dbReference type="ChEBI" id="CHEBI:29108"/>
        <label>5</label>
    </ligand>
</feature>
<evidence type="ECO:0000259" key="20">
    <source>
        <dbReference type="SMART" id="SM00235"/>
    </source>
</evidence>
<feature type="domain" description="Peptidase metallopeptidase" evidence="20">
    <location>
        <begin position="130"/>
        <end position="287"/>
    </location>
</feature>
<evidence type="ECO:0000256" key="3">
    <source>
        <dbReference type="ARBA" id="ARBA00022525"/>
    </source>
</evidence>
<dbReference type="PRINTS" id="PR00138">
    <property type="entry name" value="MATRIXIN"/>
</dbReference>
<dbReference type="SMART" id="SM00235">
    <property type="entry name" value="ZnMc"/>
    <property type="match status" value="1"/>
</dbReference>
<gene>
    <name evidence="21" type="ORF">MATL_G00115250</name>
</gene>
<feature type="chain" id="PRO_5038470642" description="Peptidase metallopeptidase domain-containing protein" evidence="19">
    <location>
        <begin position="26"/>
        <end position="504"/>
    </location>
</feature>
<dbReference type="SUPFAM" id="SSF47090">
    <property type="entry name" value="PGBD-like"/>
    <property type="match status" value="1"/>
</dbReference>
<evidence type="ECO:0000256" key="2">
    <source>
        <dbReference type="ARBA" id="ARBA00010370"/>
    </source>
</evidence>
<feature type="binding site" evidence="17">
    <location>
        <position position="218"/>
    </location>
    <ligand>
        <name>Ca(2+)</name>
        <dbReference type="ChEBI" id="CHEBI:29108"/>
        <label>2</label>
    </ligand>
</feature>
<dbReference type="EMBL" id="JAFDVH010000009">
    <property type="protein sequence ID" value="KAG7470570.1"/>
    <property type="molecule type" value="Genomic_DNA"/>
</dbReference>
<dbReference type="InterPro" id="IPR006026">
    <property type="entry name" value="Peptidase_Metallo"/>
</dbReference>
<dbReference type="InterPro" id="IPR036365">
    <property type="entry name" value="PGBD-like_sf"/>
</dbReference>
<dbReference type="AlphaFoldDB" id="A0A9D3PXM2"/>
<keyword evidence="4" id="KW-0272">Extracellular matrix</keyword>